<protein>
    <recommendedName>
        <fullName evidence="6">Tagatose 1,6-diphosphate aldolase</fullName>
        <ecNumber evidence="6">4.1.2.40</ecNumber>
    </recommendedName>
    <alternativeName>
        <fullName evidence="6">D-tagatose-1,6-bisphosphate aldolase</fullName>
    </alternativeName>
    <alternativeName>
        <fullName evidence="6">Tagatose-bisphosphate aldolase</fullName>
    </alternativeName>
</protein>
<dbReference type="InterPro" id="IPR005927">
    <property type="entry name" value="Tag_1.6-dipho_adolase"/>
</dbReference>
<dbReference type="Pfam" id="PF01791">
    <property type="entry name" value="DeoC"/>
    <property type="match status" value="1"/>
</dbReference>
<dbReference type="UniPathway" id="UPA00704">
    <property type="reaction ID" value="UER00716"/>
</dbReference>
<dbReference type="GO" id="GO:1902777">
    <property type="term" value="P:6-sulfoquinovose(1-) catabolic process"/>
    <property type="evidence" value="ECO:0007669"/>
    <property type="project" value="TreeGrafter"/>
</dbReference>
<organism evidence="7 8">
    <name type="scientific">Granulicatella adiacens ATCC 49175</name>
    <dbReference type="NCBI Taxonomy" id="638301"/>
    <lineage>
        <taxon>Bacteria</taxon>
        <taxon>Bacillati</taxon>
        <taxon>Bacillota</taxon>
        <taxon>Bacilli</taxon>
        <taxon>Lactobacillales</taxon>
        <taxon>Carnobacteriaceae</taxon>
        <taxon>Granulicatella</taxon>
    </lineage>
</organism>
<dbReference type="GeneID" id="78412422"/>
<dbReference type="SUPFAM" id="SSF51569">
    <property type="entry name" value="Aldolase"/>
    <property type="match status" value="1"/>
</dbReference>
<reference evidence="7 8" key="1">
    <citation type="submission" date="2009-08" db="EMBL/GenBank/DDBJ databases">
        <authorList>
            <person name="Muzny D."/>
            <person name="Qin X."/>
            <person name="Deng J."/>
            <person name="Jiang H."/>
            <person name="Liu Y."/>
            <person name="Qu J."/>
            <person name="Song X.-Z."/>
            <person name="Zhang L."/>
            <person name="Thornton R."/>
            <person name="Coyle M."/>
            <person name="Francisco L."/>
            <person name="Jackson L."/>
            <person name="Javaid M."/>
            <person name="Korchina V."/>
            <person name="Kovar C."/>
            <person name="Mata R."/>
            <person name="Mathew T."/>
            <person name="Ngo R."/>
            <person name="Nguyen L."/>
            <person name="Nguyen N."/>
            <person name="Okwuonu G."/>
            <person name="Ongeri F."/>
            <person name="Pham C."/>
            <person name="Simmons D."/>
            <person name="Wilczek-Boney K."/>
            <person name="Hale W."/>
            <person name="Jakkamsetti A."/>
            <person name="Pham P."/>
            <person name="Ruth R."/>
            <person name="San Lucas F."/>
            <person name="Warren J."/>
            <person name="Zhang J."/>
            <person name="Zhao Z."/>
            <person name="Zhou C."/>
            <person name="Zhu D."/>
            <person name="Lee S."/>
            <person name="Bess C."/>
            <person name="Blankenburg K."/>
            <person name="Forbes L."/>
            <person name="Fu Q."/>
            <person name="Gubbala S."/>
            <person name="Hirani K."/>
            <person name="Jayaseelan J.C."/>
            <person name="Lara F."/>
            <person name="Munidasa M."/>
            <person name="Palculict T."/>
            <person name="Patil S."/>
            <person name="Pu L.-L."/>
            <person name="Saada N."/>
            <person name="Tang L."/>
            <person name="Weissenberger G."/>
            <person name="Zhu Y."/>
            <person name="Hemphill L."/>
            <person name="Shang Y."/>
            <person name="Youmans B."/>
            <person name="Ayvaz T."/>
            <person name="Ross M."/>
            <person name="Santibanez J."/>
            <person name="Aqrawi P."/>
            <person name="Gross S."/>
            <person name="Joshi V."/>
            <person name="Fowler G."/>
            <person name="Nazareth L."/>
            <person name="Reid J."/>
            <person name="Worley K."/>
            <person name="Petrosino J."/>
            <person name="Highlander S."/>
            <person name="Gibbs R."/>
        </authorList>
    </citation>
    <scope>NUCLEOTIDE SEQUENCE [LARGE SCALE GENOMIC DNA]</scope>
    <source>
        <strain evidence="7 8">ATCC 49175</strain>
    </source>
</reference>
<dbReference type="InterPro" id="IPR002915">
    <property type="entry name" value="DeoC/FbaB/LacD_aldolase"/>
</dbReference>
<dbReference type="STRING" id="638301.HMPREF0444_1819"/>
<evidence type="ECO:0000256" key="4">
    <source>
        <dbReference type="ARBA" id="ARBA00022736"/>
    </source>
</evidence>
<dbReference type="GO" id="GO:0061595">
    <property type="term" value="F:6-deoxy-6-sulfofructose-1-phosphate aldolase activity"/>
    <property type="evidence" value="ECO:0007669"/>
    <property type="project" value="TreeGrafter"/>
</dbReference>
<evidence type="ECO:0000256" key="3">
    <source>
        <dbReference type="ARBA" id="ARBA00008679"/>
    </source>
</evidence>
<comment type="pathway">
    <text evidence="2 6">Carbohydrate metabolism; D-tagatose 6-phosphate degradation; D-glyceraldehyde 3-phosphate and glycerone phosphate from D-tagatose 6-phosphate: step 2/2.</text>
</comment>
<dbReference type="NCBIfam" id="NF009498">
    <property type="entry name" value="PRK12858.1"/>
    <property type="match status" value="1"/>
</dbReference>
<comment type="caution">
    <text evidence="7">The sequence shown here is derived from an EMBL/GenBank/DDBJ whole genome shotgun (WGS) entry which is preliminary data.</text>
</comment>
<comment type="catalytic activity">
    <reaction evidence="1 6">
        <text>D-tagatofuranose 1,6-bisphosphate = D-glyceraldehyde 3-phosphate + dihydroxyacetone phosphate</text>
        <dbReference type="Rhea" id="RHEA:22948"/>
        <dbReference type="ChEBI" id="CHEBI:57642"/>
        <dbReference type="ChEBI" id="CHEBI:58694"/>
        <dbReference type="ChEBI" id="CHEBI:59776"/>
        <dbReference type="EC" id="4.1.2.40"/>
    </reaction>
</comment>
<dbReference type="PANTHER" id="PTHR39340:SF1">
    <property type="entry name" value="SULFOFRUCTOSEPHOSPHATE ALDOLASE"/>
    <property type="match status" value="1"/>
</dbReference>
<evidence type="ECO:0000256" key="6">
    <source>
        <dbReference type="HAMAP-Rule" id="MF_00734"/>
    </source>
</evidence>
<dbReference type="GO" id="GO:0009024">
    <property type="term" value="F:tagatose-6-phosphate kinase activity"/>
    <property type="evidence" value="ECO:0007669"/>
    <property type="project" value="InterPro"/>
</dbReference>
<dbReference type="Proteomes" id="UP000005926">
    <property type="component" value="Unassembled WGS sequence"/>
</dbReference>
<evidence type="ECO:0000313" key="7">
    <source>
        <dbReference type="EMBL" id="EEW36471.1"/>
    </source>
</evidence>
<dbReference type="NCBIfam" id="TIGR01232">
    <property type="entry name" value="lacD"/>
    <property type="match status" value="1"/>
</dbReference>
<accession>C8NIS4</accession>
<dbReference type="PANTHER" id="PTHR39340">
    <property type="entry name" value="SULFOFRUCTOSEPHOSPHATE ALDOLASE"/>
    <property type="match status" value="1"/>
</dbReference>
<dbReference type="HOGENOM" id="CLU_058971_0_1_9"/>
<dbReference type="GO" id="GO:0019512">
    <property type="term" value="P:lactose catabolic process via tagatose-6-phosphate"/>
    <property type="evidence" value="ECO:0007669"/>
    <property type="project" value="UniProtKB-UniRule"/>
</dbReference>
<dbReference type="AlphaFoldDB" id="C8NIS4"/>
<dbReference type="NCBIfam" id="NF003180">
    <property type="entry name" value="PRK04161.1"/>
    <property type="match status" value="1"/>
</dbReference>
<dbReference type="RefSeq" id="WP_005606451.1">
    <property type="nucleotide sequence ID" value="NZ_CP102283.1"/>
</dbReference>
<dbReference type="GO" id="GO:0009025">
    <property type="term" value="F:tagatose-bisphosphate aldolase activity"/>
    <property type="evidence" value="ECO:0007669"/>
    <property type="project" value="UniProtKB-UniRule"/>
</dbReference>
<dbReference type="eggNOG" id="COG3684">
    <property type="taxonomic scope" value="Bacteria"/>
</dbReference>
<name>C8NIS4_9LACT</name>
<keyword evidence="4 6" id="KW-0423">Lactose metabolism</keyword>
<dbReference type="EC" id="4.1.2.40" evidence="6"/>
<keyword evidence="8" id="KW-1185">Reference proteome</keyword>
<dbReference type="InterPro" id="IPR013785">
    <property type="entry name" value="Aldolase_TIM"/>
</dbReference>
<dbReference type="GO" id="GO:2001059">
    <property type="term" value="P:D-tagatose 6-phosphate catabolic process"/>
    <property type="evidence" value="ECO:0007669"/>
    <property type="project" value="UniProtKB-UniRule"/>
</dbReference>
<evidence type="ECO:0000256" key="5">
    <source>
        <dbReference type="ARBA" id="ARBA00023239"/>
    </source>
</evidence>
<evidence type="ECO:0000256" key="2">
    <source>
        <dbReference type="ARBA" id="ARBA00005191"/>
    </source>
</evidence>
<sequence>MSKLVLTKGKYDHLVKLSNKNHVIGALAIDQRGSLKKMIAAGNPNVKGDEGIIRFKELISEELTKYSSSILLDPEYGLPAAKLRHEDCGLLISYEKTGYDATEIGRLPDLLPIWSAKRIKELGADAVKVLLYYDIDEDPAINDIKHAWVERVGSECVAEDIPFFLEIVSYEASDDDVKSAAYAKVKPHKVNDAMKVFSDPRYNVDVLKVEVPVNMNFVEGFTKEGVEPVYTREEALRLFKEQSEITHLPFIFLSAGVSAELFQETLRFAKEAGSTFNGVLCGRATWKDSVAVFATEGEEAGRAWLANQGRKNIEDLNVVLDETATPWLNRAEVK</sequence>
<evidence type="ECO:0000313" key="8">
    <source>
        <dbReference type="Proteomes" id="UP000005926"/>
    </source>
</evidence>
<dbReference type="SMART" id="SM01133">
    <property type="entry name" value="DeoC"/>
    <property type="match status" value="1"/>
</dbReference>
<dbReference type="EMBL" id="ACKZ01000029">
    <property type="protein sequence ID" value="EEW36471.1"/>
    <property type="molecule type" value="Genomic_DNA"/>
</dbReference>
<comment type="similarity">
    <text evidence="3 6">Belongs to the aldolase LacD family.</text>
</comment>
<keyword evidence="5 6" id="KW-0456">Lyase</keyword>
<dbReference type="HAMAP" id="MF_00734">
    <property type="entry name" value="LacD"/>
    <property type="match status" value="1"/>
</dbReference>
<dbReference type="Gene3D" id="3.20.20.70">
    <property type="entry name" value="Aldolase class I"/>
    <property type="match status" value="1"/>
</dbReference>
<gene>
    <name evidence="6 7" type="primary">lacD</name>
    <name evidence="7" type="ORF">HMPREF0444_1819</name>
</gene>
<proteinExistence type="inferred from homology"/>
<evidence type="ECO:0000256" key="1">
    <source>
        <dbReference type="ARBA" id="ARBA00000567"/>
    </source>
</evidence>
<dbReference type="InterPro" id="IPR050552">
    <property type="entry name" value="LacD_aldolase"/>
</dbReference>
<dbReference type="NCBIfam" id="NF009065">
    <property type="entry name" value="PRK12399.1"/>
    <property type="match status" value="1"/>
</dbReference>